<proteinExistence type="predicted"/>
<comment type="caution">
    <text evidence="1">The sequence shown here is derived from an EMBL/GenBank/DDBJ whole genome shotgun (WGS) entry which is preliminary data.</text>
</comment>
<organism evidence="1">
    <name type="scientific">marine sediment metagenome</name>
    <dbReference type="NCBI Taxonomy" id="412755"/>
    <lineage>
        <taxon>unclassified sequences</taxon>
        <taxon>metagenomes</taxon>
        <taxon>ecological metagenomes</taxon>
    </lineage>
</organism>
<dbReference type="EMBL" id="BARU01015330">
    <property type="protein sequence ID" value="GAH50750.1"/>
    <property type="molecule type" value="Genomic_DNA"/>
</dbReference>
<accession>X1H0W0</accession>
<name>X1H0W0_9ZZZZ</name>
<dbReference type="AlphaFoldDB" id="X1H0W0"/>
<gene>
    <name evidence="1" type="ORF">S03H2_26434</name>
</gene>
<protein>
    <submittedName>
        <fullName evidence="1">Uncharacterized protein</fullName>
    </submittedName>
</protein>
<reference evidence="1" key="1">
    <citation type="journal article" date="2014" name="Front. Microbiol.">
        <title>High frequency of phylogenetically diverse reductive dehalogenase-homologous genes in deep subseafloor sedimentary metagenomes.</title>
        <authorList>
            <person name="Kawai M."/>
            <person name="Futagami T."/>
            <person name="Toyoda A."/>
            <person name="Takaki Y."/>
            <person name="Nishi S."/>
            <person name="Hori S."/>
            <person name="Arai W."/>
            <person name="Tsubouchi T."/>
            <person name="Morono Y."/>
            <person name="Uchiyama I."/>
            <person name="Ito T."/>
            <person name="Fujiyama A."/>
            <person name="Inagaki F."/>
            <person name="Takami H."/>
        </authorList>
    </citation>
    <scope>NUCLEOTIDE SEQUENCE</scope>
    <source>
        <strain evidence="1">Expedition CK06-06</strain>
    </source>
</reference>
<feature type="non-terminal residue" evidence="1">
    <location>
        <position position="1"/>
    </location>
</feature>
<sequence>TLFILKLRAQENRQRHALVYRAEVSEELDARVKKALKNKKFETALRLIKRGAQVSLENKSFAKEHWKLIPNAKLDAFF</sequence>
<evidence type="ECO:0000313" key="1">
    <source>
        <dbReference type="EMBL" id="GAH50750.1"/>
    </source>
</evidence>